<dbReference type="InterPro" id="IPR012337">
    <property type="entry name" value="RNaseH-like_sf"/>
</dbReference>
<evidence type="ECO:0000313" key="3">
    <source>
        <dbReference type="Proteomes" id="UP000324897"/>
    </source>
</evidence>
<dbReference type="OrthoDB" id="684002at2759"/>
<dbReference type="Gramene" id="TVT97872">
    <property type="protein sequence ID" value="TVT97872"/>
    <property type="gene ID" value="EJB05_56851"/>
</dbReference>
<gene>
    <name evidence="2" type="ORF">EJB05_56851</name>
</gene>
<dbReference type="Proteomes" id="UP000324897">
    <property type="component" value="Unassembled WGS sequence"/>
</dbReference>
<comment type="caution">
    <text evidence="2">The sequence shown here is derived from an EMBL/GenBank/DDBJ whole genome shotgun (WGS) entry which is preliminary data.</text>
</comment>
<feature type="non-terminal residue" evidence="2">
    <location>
        <position position="1"/>
    </location>
</feature>
<dbReference type="PANTHER" id="PTHR32166">
    <property type="entry name" value="OSJNBA0013A04.12 PROTEIN"/>
    <property type="match status" value="1"/>
</dbReference>
<accession>A0A5J9SG52</accession>
<proteinExistence type="predicted"/>
<feature type="domain" description="DUF659" evidence="1">
    <location>
        <begin position="3"/>
        <end position="139"/>
    </location>
</feature>
<dbReference type="AlphaFoldDB" id="A0A5J9SG52"/>
<dbReference type="Pfam" id="PF04937">
    <property type="entry name" value="DUF659"/>
    <property type="match status" value="1"/>
</dbReference>
<evidence type="ECO:0000313" key="2">
    <source>
        <dbReference type="EMBL" id="TVT97872.1"/>
    </source>
</evidence>
<name>A0A5J9SG52_9POAL</name>
<feature type="non-terminal residue" evidence="2">
    <location>
        <position position="300"/>
    </location>
</feature>
<reference evidence="2 3" key="1">
    <citation type="journal article" date="2019" name="Sci. Rep.">
        <title>A high-quality genome of Eragrostis curvula grass provides insights into Poaceae evolution and supports new strategies to enhance forage quality.</title>
        <authorList>
            <person name="Carballo J."/>
            <person name="Santos B.A.C.M."/>
            <person name="Zappacosta D."/>
            <person name="Garbus I."/>
            <person name="Selva J.P."/>
            <person name="Gallo C.A."/>
            <person name="Diaz A."/>
            <person name="Albertini E."/>
            <person name="Caccamo M."/>
            <person name="Echenique V."/>
        </authorList>
    </citation>
    <scope>NUCLEOTIDE SEQUENCE [LARGE SCALE GENOMIC DNA]</scope>
    <source>
        <strain evidence="3">cv. Victoria</strain>
        <tissue evidence="2">Leaf</tissue>
    </source>
</reference>
<dbReference type="EMBL" id="RWGY01000926">
    <property type="protein sequence ID" value="TVT97872.1"/>
    <property type="molecule type" value="Genomic_DNA"/>
</dbReference>
<sequence length="300" mass="35258">MNYEDLQAHMVDFKANWAQFGVTIMCDSWTGPTMMCIINFMVFCNGQMFFHKSVNATGHAQNAEFIYDCIKKVIVEEIREQFVVHLVTDNGSNYKKACQQLTNEFSHITWQPCAAHTINLMLKDIRHFDEVAEVVDSAKREYAACYDERKDRWRAYSSFWDKQDKFQAWMISSEWKNSDWENDNEHLFATDCLMNRIWWDKMELLLKSVTPIYSVLRFADQQKNGTISRFLPRMIHAKEEIYGKLKHDDRATLSLLGRFMEVISRRTKYLLNDTLMLAAATLDPEALYKSKLAQHHSCVL</sequence>
<dbReference type="SUPFAM" id="SSF53098">
    <property type="entry name" value="Ribonuclease H-like"/>
    <property type="match status" value="1"/>
</dbReference>
<organism evidence="2 3">
    <name type="scientific">Eragrostis curvula</name>
    <name type="common">weeping love grass</name>
    <dbReference type="NCBI Taxonomy" id="38414"/>
    <lineage>
        <taxon>Eukaryota</taxon>
        <taxon>Viridiplantae</taxon>
        <taxon>Streptophyta</taxon>
        <taxon>Embryophyta</taxon>
        <taxon>Tracheophyta</taxon>
        <taxon>Spermatophyta</taxon>
        <taxon>Magnoliopsida</taxon>
        <taxon>Liliopsida</taxon>
        <taxon>Poales</taxon>
        <taxon>Poaceae</taxon>
        <taxon>PACMAD clade</taxon>
        <taxon>Chloridoideae</taxon>
        <taxon>Eragrostideae</taxon>
        <taxon>Eragrostidinae</taxon>
        <taxon>Eragrostis</taxon>
    </lineage>
</organism>
<dbReference type="InterPro" id="IPR007021">
    <property type="entry name" value="DUF659"/>
</dbReference>
<dbReference type="PANTHER" id="PTHR32166:SF123">
    <property type="entry name" value="BED-TYPE DOMAIN-CONTAINING PROTEIN"/>
    <property type="match status" value="1"/>
</dbReference>
<protein>
    <recommendedName>
        <fullName evidence="1">DUF659 domain-containing protein</fullName>
    </recommendedName>
</protein>
<evidence type="ECO:0000259" key="1">
    <source>
        <dbReference type="Pfam" id="PF04937"/>
    </source>
</evidence>
<keyword evidence="3" id="KW-1185">Reference proteome</keyword>